<organism evidence="8 9">
    <name type="scientific">Cryobacterium roopkundense</name>
    <dbReference type="NCBI Taxonomy" id="1001240"/>
    <lineage>
        <taxon>Bacteria</taxon>
        <taxon>Bacillati</taxon>
        <taxon>Actinomycetota</taxon>
        <taxon>Actinomycetes</taxon>
        <taxon>Micrococcales</taxon>
        <taxon>Microbacteriaceae</taxon>
        <taxon>Cryobacterium</taxon>
    </lineage>
</organism>
<dbReference type="CDD" id="cd01524">
    <property type="entry name" value="RHOD_Pyr_redox"/>
    <property type="match status" value="1"/>
</dbReference>
<keyword evidence="5" id="KW-0560">Oxidoreductase</keyword>
<proteinExistence type="inferred from homology"/>
<dbReference type="InterPro" id="IPR023753">
    <property type="entry name" value="FAD/NAD-binding_dom"/>
</dbReference>
<evidence type="ECO:0000256" key="5">
    <source>
        <dbReference type="ARBA" id="ARBA00023002"/>
    </source>
</evidence>
<dbReference type="PANTHER" id="PTHR43429">
    <property type="entry name" value="PYRIDINE NUCLEOTIDE-DISULFIDE OXIDOREDUCTASE DOMAIN-CONTAINING"/>
    <property type="match status" value="1"/>
</dbReference>
<name>A0A7W8ZZ51_9MICO</name>
<dbReference type="InterPro" id="IPR001763">
    <property type="entry name" value="Rhodanese-like_dom"/>
</dbReference>
<dbReference type="PRINTS" id="PR00411">
    <property type="entry name" value="PNDRDTASEI"/>
</dbReference>
<dbReference type="RefSeq" id="WP_183323602.1">
    <property type="nucleotide sequence ID" value="NZ_JACHBQ010000001.1"/>
</dbReference>
<keyword evidence="6" id="KW-0676">Redox-active center</keyword>
<dbReference type="EMBL" id="JACHBQ010000001">
    <property type="protein sequence ID" value="MBB5642635.1"/>
    <property type="molecule type" value="Genomic_DNA"/>
</dbReference>
<dbReference type="SUPFAM" id="SSF51905">
    <property type="entry name" value="FAD/NAD(P)-binding domain"/>
    <property type="match status" value="1"/>
</dbReference>
<dbReference type="InterPro" id="IPR036873">
    <property type="entry name" value="Rhodanese-like_dom_sf"/>
</dbReference>
<evidence type="ECO:0000256" key="6">
    <source>
        <dbReference type="ARBA" id="ARBA00023284"/>
    </source>
</evidence>
<comment type="caution">
    <text evidence="8">The sequence shown here is derived from an EMBL/GenBank/DDBJ whole genome shotgun (WGS) entry which is preliminary data.</text>
</comment>
<dbReference type="InterPro" id="IPR004099">
    <property type="entry name" value="Pyr_nucl-diS_OxRdtase_dimer"/>
</dbReference>
<comment type="similarity">
    <text evidence="2">Belongs to the class-III pyridine nucleotide-disulfide oxidoreductase family.</text>
</comment>
<dbReference type="Pfam" id="PF02852">
    <property type="entry name" value="Pyr_redox_dim"/>
    <property type="match status" value="1"/>
</dbReference>
<protein>
    <submittedName>
        <fullName evidence="8">NADPH-dependent 2,4-dienoyl-CoA reductase/sulfur reductase-like enzyme/rhodanese-related sulfurtransferase</fullName>
    </submittedName>
</protein>
<dbReference type="Gene3D" id="3.40.250.10">
    <property type="entry name" value="Rhodanese-like domain"/>
    <property type="match status" value="1"/>
</dbReference>
<dbReference type="SUPFAM" id="SSF52821">
    <property type="entry name" value="Rhodanese/Cell cycle control phosphatase"/>
    <property type="match status" value="1"/>
</dbReference>
<gene>
    <name evidence="8" type="ORF">BJ997_003183</name>
</gene>
<dbReference type="InterPro" id="IPR050260">
    <property type="entry name" value="FAD-bd_OxRdtase"/>
</dbReference>
<dbReference type="SUPFAM" id="SSF55424">
    <property type="entry name" value="FAD/NAD-linked reductases, dimerisation (C-terminal) domain"/>
    <property type="match status" value="1"/>
</dbReference>
<dbReference type="Pfam" id="PF07992">
    <property type="entry name" value="Pyr_redox_2"/>
    <property type="match status" value="1"/>
</dbReference>
<evidence type="ECO:0000313" key="9">
    <source>
        <dbReference type="Proteomes" id="UP000561726"/>
    </source>
</evidence>
<dbReference type="PROSITE" id="PS50206">
    <property type="entry name" value="RHODANESE_3"/>
    <property type="match status" value="1"/>
</dbReference>
<dbReference type="Gene3D" id="3.50.50.60">
    <property type="entry name" value="FAD/NAD(P)-binding domain"/>
    <property type="match status" value="2"/>
</dbReference>
<evidence type="ECO:0000256" key="2">
    <source>
        <dbReference type="ARBA" id="ARBA00009130"/>
    </source>
</evidence>
<accession>A0A7W8ZZ51</accession>
<dbReference type="InterPro" id="IPR036188">
    <property type="entry name" value="FAD/NAD-bd_sf"/>
</dbReference>
<evidence type="ECO:0000259" key="7">
    <source>
        <dbReference type="PROSITE" id="PS50206"/>
    </source>
</evidence>
<evidence type="ECO:0000256" key="4">
    <source>
        <dbReference type="ARBA" id="ARBA00022827"/>
    </source>
</evidence>
<dbReference type="PRINTS" id="PR00368">
    <property type="entry name" value="FADPNR"/>
</dbReference>
<dbReference type="PANTHER" id="PTHR43429:SF1">
    <property type="entry name" value="NAD(P)H SULFUR OXIDOREDUCTASE (COA-DEPENDENT)"/>
    <property type="match status" value="1"/>
</dbReference>
<sequence>MKTLIVGGVAGGMSAATRLRRLDETAEIVVFERGQYVSFANCGLPYYVGGVIEDRAQLLLQTPESLTARFRLDVRINHEVTGIDPAAKTVSVRHALTGETSTESYDRLILAAGAAAHAGAHDVPTTTLRTVDDVDHIEAVLAAKPVGASAVVIGGGFIGLEAVENLVHRGVRVTLVQRGMQVFTPLDPEMATPVLATLREHGVDVRLGTTVLGASAGGGIELSDGTSVPADLVIDASGVRPATTLAAQAGLRIGASGGVWVDETQRTSDAFIYAVGDGVEKTDAVSGDPLLVTMAGLANRHGRAAADSIAGEPEPSSRALGTSILGLFGLTVALTGWSEKRLVAAGRAHRIAHTHPSSHAGYYPGAQGMSMKLLIDAETDAILGAQIVGGDGVDKRIDVIATAMAGGLAASALTRLELAYAPQYGSAKDPVNQLGYVADNLRAGTSRNVQWHELAGALADGGVLVDVRNPGEFEAGSIPGAINVPLDELRDLLEGLPDAPLIVHCQVGQRGHTAARILTQHGFDVRNLDGGYRTWLAGDAIGTRSVSTEIPETTEIPEIPERILA</sequence>
<comment type="cofactor">
    <cofactor evidence="1">
        <name>FAD</name>
        <dbReference type="ChEBI" id="CHEBI:57692"/>
    </cofactor>
</comment>
<dbReference type="InterPro" id="IPR016156">
    <property type="entry name" value="FAD/NAD-linked_Rdtase_dimer_sf"/>
</dbReference>
<evidence type="ECO:0000256" key="1">
    <source>
        <dbReference type="ARBA" id="ARBA00001974"/>
    </source>
</evidence>
<dbReference type="GO" id="GO:0016740">
    <property type="term" value="F:transferase activity"/>
    <property type="evidence" value="ECO:0007669"/>
    <property type="project" value="UniProtKB-KW"/>
</dbReference>
<dbReference type="Pfam" id="PF00581">
    <property type="entry name" value="Rhodanese"/>
    <property type="match status" value="1"/>
</dbReference>
<keyword evidence="3" id="KW-0285">Flavoprotein</keyword>
<dbReference type="GO" id="GO:0016491">
    <property type="term" value="F:oxidoreductase activity"/>
    <property type="evidence" value="ECO:0007669"/>
    <property type="project" value="UniProtKB-KW"/>
</dbReference>
<feature type="domain" description="Rhodanese" evidence="7">
    <location>
        <begin position="458"/>
        <end position="540"/>
    </location>
</feature>
<dbReference type="AlphaFoldDB" id="A0A7W8ZZ51"/>
<dbReference type="SMART" id="SM00450">
    <property type="entry name" value="RHOD"/>
    <property type="match status" value="1"/>
</dbReference>
<reference evidence="8 9" key="1">
    <citation type="submission" date="2020-08" db="EMBL/GenBank/DDBJ databases">
        <title>Sequencing the genomes of 1000 actinobacteria strains.</title>
        <authorList>
            <person name="Klenk H.-P."/>
        </authorList>
    </citation>
    <scope>NUCLEOTIDE SEQUENCE [LARGE SCALE GENOMIC DNA]</scope>
    <source>
        <strain evidence="8 9">DSM 21065</strain>
    </source>
</reference>
<keyword evidence="8" id="KW-0808">Transferase</keyword>
<keyword evidence="4" id="KW-0274">FAD</keyword>
<dbReference type="Proteomes" id="UP000561726">
    <property type="component" value="Unassembled WGS sequence"/>
</dbReference>
<evidence type="ECO:0000313" key="8">
    <source>
        <dbReference type="EMBL" id="MBB5642635.1"/>
    </source>
</evidence>
<evidence type="ECO:0000256" key="3">
    <source>
        <dbReference type="ARBA" id="ARBA00022630"/>
    </source>
</evidence>